<organism evidence="1 2">
    <name type="scientific">Vibrio splendidus</name>
    <dbReference type="NCBI Taxonomy" id="29497"/>
    <lineage>
        <taxon>Bacteria</taxon>
        <taxon>Pseudomonadati</taxon>
        <taxon>Pseudomonadota</taxon>
        <taxon>Gammaproteobacteria</taxon>
        <taxon>Vibrionales</taxon>
        <taxon>Vibrionaceae</taxon>
        <taxon>Vibrio</taxon>
    </lineage>
</organism>
<accession>A0A2T5DX65</accession>
<dbReference type="Proteomes" id="UP000244197">
    <property type="component" value="Unassembled WGS sequence"/>
</dbReference>
<comment type="caution">
    <text evidence="1">The sequence shown here is derived from an EMBL/GenBank/DDBJ whole genome shotgun (WGS) entry which is preliminary data.</text>
</comment>
<sequence>MRKAKILLAITALHINTAKAEFIKYYQGYEFNQKSTVAYDSGFDVCALIVVDDKSSLSVNYKKDSKELEYSSVKDEGMVPTSKTAVLTYRYRSTNEIAGTYTPTISDKNTLIFNNFKLWHLYDARWRLSIEDNGEVLPMPTINIIVLGDGIGSFERCISEHNLS</sequence>
<evidence type="ECO:0000313" key="2">
    <source>
        <dbReference type="Proteomes" id="UP000244197"/>
    </source>
</evidence>
<protein>
    <submittedName>
        <fullName evidence="1">Uncharacterized protein</fullName>
    </submittedName>
</protein>
<name>A0A2T5DX65_VIBSP</name>
<dbReference type="AlphaFoldDB" id="A0A2T5DX65"/>
<proteinExistence type="predicted"/>
<evidence type="ECO:0000313" key="1">
    <source>
        <dbReference type="EMBL" id="PTP11642.1"/>
    </source>
</evidence>
<dbReference type="RefSeq" id="WP_017088193.1">
    <property type="nucleotide sequence ID" value="NZ_PIFK01000172.1"/>
</dbReference>
<reference evidence="1 2" key="1">
    <citation type="submission" date="2017-11" db="EMBL/GenBank/DDBJ databases">
        <title>Population delineation of vibrios coincides with oyster pathogenicity.</title>
        <authorList>
            <person name="Bruto M."/>
            <person name="Labreuche Y."/>
            <person name="James A."/>
            <person name="Piel D."/>
            <person name="Chenivesse S."/>
            <person name="Petton B."/>
            <person name="Polz M.F."/>
            <person name="Le Roux F."/>
        </authorList>
    </citation>
    <scope>NUCLEOTIDE SEQUENCE [LARGE SCALE GENOMIC DNA]</scope>
    <source>
        <strain evidence="1 2">FF_144</strain>
    </source>
</reference>
<gene>
    <name evidence="1" type="ORF">CWO07_26780</name>
</gene>
<dbReference type="EMBL" id="PIFK01000172">
    <property type="protein sequence ID" value="PTP11642.1"/>
    <property type="molecule type" value="Genomic_DNA"/>
</dbReference>